<proteinExistence type="predicted"/>
<feature type="domain" description="Alpha fucosidase A-like C-terminal" evidence="2">
    <location>
        <begin position="660"/>
        <end position="755"/>
    </location>
</feature>
<dbReference type="PANTHER" id="PTHR31084:SF19">
    <property type="entry name" value="GLYCOSYL HYDROLASE FAMILY 95 N-TERMINAL DOMAIN-CONTAINING PROTEIN"/>
    <property type="match status" value="1"/>
</dbReference>
<organism evidence="4 5">
    <name type="scientific">Phytohabitans kaempferiae</name>
    <dbReference type="NCBI Taxonomy" id="1620943"/>
    <lineage>
        <taxon>Bacteria</taxon>
        <taxon>Bacillati</taxon>
        <taxon>Actinomycetota</taxon>
        <taxon>Actinomycetes</taxon>
        <taxon>Micromonosporales</taxon>
        <taxon>Micromonosporaceae</taxon>
    </lineage>
</organism>
<evidence type="ECO:0000259" key="2">
    <source>
        <dbReference type="Pfam" id="PF21307"/>
    </source>
</evidence>
<evidence type="ECO:0000259" key="3">
    <source>
        <dbReference type="Pfam" id="PF22124"/>
    </source>
</evidence>
<gene>
    <name evidence="4" type="ORF">ACFFIA_17450</name>
</gene>
<dbReference type="PIRSF" id="PIRSF007663">
    <property type="entry name" value="UCP007663"/>
    <property type="match status" value="1"/>
</dbReference>
<dbReference type="PANTHER" id="PTHR31084">
    <property type="entry name" value="ALPHA-L-FUCOSIDASE 2"/>
    <property type="match status" value="1"/>
</dbReference>
<evidence type="ECO:0000259" key="1">
    <source>
        <dbReference type="Pfam" id="PF14498"/>
    </source>
</evidence>
<dbReference type="InterPro" id="IPR049053">
    <property type="entry name" value="AFCA-like_C"/>
</dbReference>
<dbReference type="Gene3D" id="1.50.10.10">
    <property type="match status" value="1"/>
</dbReference>
<accession>A0ABV6M4I7</accession>
<dbReference type="GO" id="GO:0016787">
    <property type="term" value="F:hydrolase activity"/>
    <property type="evidence" value="ECO:0007669"/>
    <property type="project" value="UniProtKB-KW"/>
</dbReference>
<dbReference type="Proteomes" id="UP001589867">
    <property type="component" value="Unassembled WGS sequence"/>
</dbReference>
<dbReference type="InterPro" id="IPR027414">
    <property type="entry name" value="GH95_N_dom"/>
</dbReference>
<comment type="caution">
    <text evidence="4">The sequence shown here is derived from an EMBL/GenBank/DDBJ whole genome shotgun (WGS) entry which is preliminary data.</text>
</comment>
<dbReference type="Pfam" id="PF21307">
    <property type="entry name" value="Glyco_hydro_95_C"/>
    <property type="match status" value="1"/>
</dbReference>
<feature type="domain" description="Glycosyl hydrolase family 95 N-terminal" evidence="1">
    <location>
        <begin position="8"/>
        <end position="246"/>
    </location>
</feature>
<evidence type="ECO:0000313" key="4">
    <source>
        <dbReference type="EMBL" id="MFC0529442.1"/>
    </source>
</evidence>
<dbReference type="InterPro" id="IPR012341">
    <property type="entry name" value="6hp_glycosidase-like_sf"/>
</dbReference>
<keyword evidence="5" id="KW-1185">Reference proteome</keyword>
<dbReference type="Pfam" id="PF22124">
    <property type="entry name" value="Glyco_hydro_95_cat"/>
    <property type="match status" value="1"/>
</dbReference>
<dbReference type="SUPFAM" id="SSF48208">
    <property type="entry name" value="Six-hairpin glycosidases"/>
    <property type="match status" value="1"/>
</dbReference>
<dbReference type="Pfam" id="PF14498">
    <property type="entry name" value="Glyco_hyd_65N_2"/>
    <property type="match status" value="1"/>
</dbReference>
<sequence length="757" mass="81351">MPHPALTLWYDEPATDWETQSLPIGNGAMGASVFGGAQAERLQYNEKTLWTGGPGSGAYANGDWTAPRPTAIAETRALIDRDLRVSPSTVAGRLGAPRAGYGAYQNFGDLHLEMTGTPAAVEGYRRELDIAEAVAAVSYAHGGVTYRREYIASHPRAVIAARFTASEAGRVSFVLRHTSPHAGATLTVRGDRVTVRGTLADNAMVYESQFRVVAEGGSLTSGGDRITVSGADSATVVFSAGTDYAQAYPTYRGADPHARVTAAVDAAAAQSWDALRAEHVADHRALFDRVRLDIAESMPAVPTDELVKLGGRALEALFFQYGRYLLIASSRAGSLPANLQGVWNNSTNPPWAADYHVNINLQMNYWPAEVTNLGETAAPLFDFIDGLRPPGRVSAASMFGAPGWVVHDETTPFGYTGVQDWPTSFWFPEAAAWLCRHLYDHYRFTGDTAFLRDRAYPAMREVADFWCASLHTDPRDGTLVVSPSYSPENGDFTAGASMSQQIVWELLGDTIAASGTLGVDAGDRARWQSTLDRLDPGLRVGSWGQLQEWKGDWDSPADTHRHVSHLYCLHPGRQVSPLSRPAYAAAARVSLDARGDGATGWSRAWKVNFWARLRDGDRAHALLRELLAGSTLANLWDTHPPFQIDGNFGATAGIAEMLLQSHTGVIDVLPALPSAWADGSVTGLRARGNATVDVTWSRGAATRVTVTAGGTGRLTVRSPLLTTAGLVDLDTGRPVPVTLDGPQATFAARAGHRYQAG</sequence>
<dbReference type="InterPro" id="IPR008928">
    <property type="entry name" value="6-hairpin_glycosidase_sf"/>
</dbReference>
<dbReference type="EMBL" id="JBHLUH010000035">
    <property type="protein sequence ID" value="MFC0529442.1"/>
    <property type="molecule type" value="Genomic_DNA"/>
</dbReference>
<protein>
    <submittedName>
        <fullName evidence="4">Glycoside hydrolase N-terminal domain-containing protein</fullName>
    </submittedName>
</protein>
<feature type="domain" description="Glycosyl hydrolase family 95 catalytic" evidence="3">
    <location>
        <begin position="271"/>
        <end position="658"/>
    </location>
</feature>
<dbReference type="InterPro" id="IPR016518">
    <property type="entry name" value="Alpha-L-fucosidase"/>
</dbReference>
<evidence type="ECO:0000313" key="5">
    <source>
        <dbReference type="Proteomes" id="UP001589867"/>
    </source>
</evidence>
<name>A0ABV6M4I7_9ACTN</name>
<reference evidence="4 5" key="1">
    <citation type="submission" date="2024-09" db="EMBL/GenBank/DDBJ databases">
        <authorList>
            <person name="Sun Q."/>
            <person name="Mori K."/>
        </authorList>
    </citation>
    <scope>NUCLEOTIDE SEQUENCE [LARGE SCALE GENOMIC DNA]</scope>
    <source>
        <strain evidence="4 5">TBRC 3947</strain>
    </source>
</reference>
<dbReference type="InterPro" id="IPR054363">
    <property type="entry name" value="GH95_cat"/>
</dbReference>
<keyword evidence="4" id="KW-0378">Hydrolase</keyword>
<dbReference type="RefSeq" id="WP_377252200.1">
    <property type="nucleotide sequence ID" value="NZ_JBHLUH010000035.1"/>
</dbReference>